<proteinExistence type="predicted"/>
<accession>A0ABV6LMR2</accession>
<keyword evidence="2" id="KW-1185">Reference proteome</keyword>
<organism evidence="1 2">
    <name type="scientific">Pontibacillus salicampi</name>
    <dbReference type="NCBI Taxonomy" id="1449801"/>
    <lineage>
        <taxon>Bacteria</taxon>
        <taxon>Bacillati</taxon>
        <taxon>Bacillota</taxon>
        <taxon>Bacilli</taxon>
        <taxon>Bacillales</taxon>
        <taxon>Bacillaceae</taxon>
        <taxon>Pontibacillus</taxon>
    </lineage>
</organism>
<evidence type="ECO:0000313" key="2">
    <source>
        <dbReference type="Proteomes" id="UP001589836"/>
    </source>
</evidence>
<dbReference type="RefSeq" id="WP_377346546.1">
    <property type="nucleotide sequence ID" value="NZ_JBHLTP010000005.1"/>
</dbReference>
<protein>
    <submittedName>
        <fullName evidence="1">YkgJ family cysteine cluster protein</fullName>
    </submittedName>
</protein>
<dbReference type="Pfam" id="PF03692">
    <property type="entry name" value="CxxCxxCC"/>
    <property type="match status" value="1"/>
</dbReference>
<gene>
    <name evidence="1" type="ORF">ACFFGV_08245</name>
</gene>
<reference evidence="1 2" key="1">
    <citation type="submission" date="2024-09" db="EMBL/GenBank/DDBJ databases">
        <authorList>
            <person name="Sun Q."/>
            <person name="Mori K."/>
        </authorList>
    </citation>
    <scope>NUCLEOTIDE SEQUENCE [LARGE SCALE GENOMIC DNA]</scope>
    <source>
        <strain evidence="1 2">NCAIM B.02529</strain>
    </source>
</reference>
<dbReference type="InterPro" id="IPR005358">
    <property type="entry name" value="Puta_zinc/iron-chelating_dom"/>
</dbReference>
<name>A0ABV6LMR2_9BACI</name>
<dbReference type="Proteomes" id="UP001589836">
    <property type="component" value="Unassembled WGS sequence"/>
</dbReference>
<comment type="caution">
    <text evidence="1">The sequence shown here is derived from an EMBL/GenBank/DDBJ whole genome shotgun (WGS) entry which is preliminary data.</text>
</comment>
<sequence length="251" mass="29722">MADSYLTYEEILKKIELINDQYEINEEYFGTIVDQLLSSNLSGDEIIKEGFQQMLEQVNKEMEKMESFMDVKATCFMGCAFCCYFPIIITGMEAKSITRIIETWPEERREKIVQHLRNYFQTYEKEVEQVTSIDRENDPNFKQKYIAAQVPCPFLNLETNTCMAYEVRPIPCRTYVNYADPEVCATNHMPKETISYEFLYDFYIGALNEILQELYEGGEETYVDYPSDLWSYDYLANWLKDWVQEENTTAY</sequence>
<evidence type="ECO:0000313" key="1">
    <source>
        <dbReference type="EMBL" id="MFC0523574.1"/>
    </source>
</evidence>
<dbReference type="EMBL" id="JBHLTP010000005">
    <property type="protein sequence ID" value="MFC0523574.1"/>
    <property type="molecule type" value="Genomic_DNA"/>
</dbReference>